<feature type="chain" id="PRO_5026722178" description="EF-hand domain-containing protein" evidence="18">
    <location>
        <begin position="22"/>
        <end position="643"/>
    </location>
</feature>
<dbReference type="Gene3D" id="1.10.238.10">
    <property type="entry name" value="EF-hand"/>
    <property type="match status" value="1"/>
</dbReference>
<feature type="transmembrane region" description="Helical" evidence="17">
    <location>
        <begin position="232"/>
        <end position="251"/>
    </location>
</feature>
<dbReference type="Pfam" id="PF01699">
    <property type="entry name" value="Na_Ca_ex"/>
    <property type="match status" value="2"/>
</dbReference>
<feature type="transmembrane region" description="Helical" evidence="17">
    <location>
        <begin position="452"/>
        <end position="471"/>
    </location>
</feature>
<evidence type="ECO:0000256" key="2">
    <source>
        <dbReference type="ARBA" id="ARBA00008170"/>
    </source>
</evidence>
<feature type="transmembrane region" description="Helical" evidence="17">
    <location>
        <begin position="142"/>
        <end position="169"/>
    </location>
</feature>
<keyword evidence="12" id="KW-0346">Stress response</keyword>
<feature type="transmembrane region" description="Helical" evidence="17">
    <location>
        <begin position="101"/>
        <end position="122"/>
    </location>
</feature>
<organism evidence="20 21">
    <name type="scientific">Prunus armeniaca</name>
    <name type="common">Apricot</name>
    <name type="synonym">Armeniaca vulgaris</name>
    <dbReference type="NCBI Taxonomy" id="36596"/>
    <lineage>
        <taxon>Eukaryota</taxon>
        <taxon>Viridiplantae</taxon>
        <taxon>Streptophyta</taxon>
        <taxon>Embryophyta</taxon>
        <taxon>Tracheophyta</taxon>
        <taxon>Spermatophyta</taxon>
        <taxon>Magnoliopsida</taxon>
        <taxon>eudicotyledons</taxon>
        <taxon>Gunneridae</taxon>
        <taxon>Pentapetalae</taxon>
        <taxon>rosids</taxon>
        <taxon>fabids</taxon>
        <taxon>Rosales</taxon>
        <taxon>Rosaceae</taxon>
        <taxon>Amygdaloideae</taxon>
        <taxon>Amygdaleae</taxon>
        <taxon>Prunus</taxon>
    </lineage>
</organism>
<evidence type="ECO:0000313" key="20">
    <source>
        <dbReference type="EMBL" id="CAB4273426.1"/>
    </source>
</evidence>
<feature type="domain" description="EF-hand" evidence="19">
    <location>
        <begin position="323"/>
        <end position="358"/>
    </location>
</feature>
<keyword evidence="18" id="KW-0732">Signal</keyword>
<evidence type="ECO:0000256" key="18">
    <source>
        <dbReference type="SAM" id="SignalP"/>
    </source>
</evidence>
<evidence type="ECO:0000256" key="4">
    <source>
        <dbReference type="ARBA" id="ARBA00022449"/>
    </source>
</evidence>
<sequence length="643" mass="70745">MAKKLTLLLLAILLLQQASSGESRSITNDLPLSMVSDGVLEKAPKPNSIWLPGRLFSSDSCDQTYGFLPCTTTVLGNTFLIIVYGYLMFLSAKLLSNGSEILLQILGPGIVGGFFLPLLGSIPDATIILASGLSGDTETAQSQVSVGMGLLAGSNVMLLTILWGTCLLVGKCDLENSVAVDQKDEKRFSLTGSGVSTDIWTSYAARIMVFSIIPFVIVQLPQVFHTTSDSRLAILISLIVAISFVIAYSLYQVFQPWIQKRKLALSKHKHVMSEILIQLKTNALGRLLTNDGDPNKVVIEKILAFSTTFPIDFGLDAHILIDNASSNLPRLFKTLDQDSDGYLSTADLRSLIIGIQFDDIDINIDEAISQVMRDFDTSHDSKIDVDEFFKGISKWINKAKRVAMMERGKLPPSMKLLEDFDKKTKKEQDQFMDQMDEVVEDVKNVKWHASKAVGLLLLGTIVAAVFADPLVDAVDDFSTATSIPSFFVSFVILPFASSSEIVSTLIFVSRKKQRTASLAYSEIYGSVTMSNILSLAVFLGLVYIRNLTWSFSAEVLVIVVVCILMGAIASFRTTFPLWMSLVAMLLYPLSLLLVYILDYMSLALLYLLAHPCRMGKETFCAEVMVMGGNQGYENVEVSMSWKS</sequence>
<feature type="transmembrane region" description="Helical" evidence="17">
    <location>
        <begin position="65"/>
        <end position="89"/>
    </location>
</feature>
<dbReference type="InterPro" id="IPR004837">
    <property type="entry name" value="NaCa_Exmemb"/>
</dbReference>
<reference evidence="20 21" key="1">
    <citation type="submission" date="2020-05" db="EMBL/GenBank/DDBJ databases">
        <authorList>
            <person name="Campoy J."/>
            <person name="Schneeberger K."/>
            <person name="Spophaly S."/>
        </authorList>
    </citation>
    <scope>NUCLEOTIDE SEQUENCE [LARGE SCALE GENOMIC DNA]</scope>
    <source>
        <strain evidence="20">PruArmRojPasFocal</strain>
    </source>
</reference>
<feature type="signal peptide" evidence="18">
    <location>
        <begin position="1"/>
        <end position="21"/>
    </location>
</feature>
<dbReference type="GO" id="GO:0006874">
    <property type="term" value="P:intracellular calcium ion homeostasis"/>
    <property type="evidence" value="ECO:0007669"/>
    <property type="project" value="TreeGrafter"/>
</dbReference>
<dbReference type="GO" id="GO:0005886">
    <property type="term" value="C:plasma membrane"/>
    <property type="evidence" value="ECO:0007669"/>
    <property type="project" value="UniProtKB-SubCell"/>
</dbReference>
<dbReference type="GO" id="GO:0006814">
    <property type="term" value="P:sodium ion transport"/>
    <property type="evidence" value="ECO:0007669"/>
    <property type="project" value="UniProtKB-KW"/>
</dbReference>
<dbReference type="PROSITE" id="PS50222">
    <property type="entry name" value="EF_HAND_2"/>
    <property type="match status" value="2"/>
</dbReference>
<dbReference type="AlphaFoldDB" id="A0A6J5UAH9"/>
<evidence type="ECO:0000256" key="9">
    <source>
        <dbReference type="ARBA" id="ARBA00022737"/>
    </source>
</evidence>
<dbReference type="GO" id="GO:0005509">
    <property type="term" value="F:calcium ion binding"/>
    <property type="evidence" value="ECO:0007669"/>
    <property type="project" value="InterPro"/>
</dbReference>
<evidence type="ECO:0000256" key="11">
    <source>
        <dbReference type="ARBA" id="ARBA00022989"/>
    </source>
</evidence>
<dbReference type="InterPro" id="IPR004713">
    <property type="entry name" value="CaH_exchang"/>
</dbReference>
<keyword evidence="16" id="KW-0739">Sodium transport</keyword>
<dbReference type="InterPro" id="IPR044880">
    <property type="entry name" value="NCX_ion-bd_dom_sf"/>
</dbReference>
<gene>
    <name evidence="20" type="ORF">CURHAP_LOCUS21065</name>
</gene>
<evidence type="ECO:0000256" key="16">
    <source>
        <dbReference type="ARBA" id="ARBA00023201"/>
    </source>
</evidence>
<evidence type="ECO:0000256" key="15">
    <source>
        <dbReference type="ARBA" id="ARBA00023136"/>
    </source>
</evidence>
<dbReference type="InterPro" id="IPR011992">
    <property type="entry name" value="EF-hand-dom_pair"/>
</dbReference>
<keyword evidence="4" id="KW-0050">Antiport</keyword>
<dbReference type="EMBL" id="CAEKDK010000003">
    <property type="protein sequence ID" value="CAB4273426.1"/>
    <property type="molecule type" value="Genomic_DNA"/>
</dbReference>
<dbReference type="Pfam" id="PF13499">
    <property type="entry name" value="EF-hand_7"/>
    <property type="match status" value="1"/>
</dbReference>
<keyword evidence="3" id="KW-0813">Transport</keyword>
<evidence type="ECO:0000256" key="5">
    <source>
        <dbReference type="ARBA" id="ARBA00022475"/>
    </source>
</evidence>
<evidence type="ECO:0000256" key="3">
    <source>
        <dbReference type="ARBA" id="ARBA00022448"/>
    </source>
</evidence>
<evidence type="ECO:0000256" key="7">
    <source>
        <dbReference type="ARBA" id="ARBA00022692"/>
    </source>
</evidence>
<dbReference type="GO" id="GO:0005774">
    <property type="term" value="C:vacuolar membrane"/>
    <property type="evidence" value="ECO:0007669"/>
    <property type="project" value="UniProtKB-ARBA"/>
</dbReference>
<dbReference type="FunFam" id="1.20.1420.30:FF:000019">
    <property type="entry name" value="Sodium/calcium exchanger NCL2"/>
    <property type="match status" value="1"/>
</dbReference>
<dbReference type="PANTHER" id="PTHR31503">
    <property type="entry name" value="VACUOLAR CALCIUM ION TRANSPORTER"/>
    <property type="match status" value="1"/>
</dbReference>
<keyword evidence="13" id="KW-0915">Sodium</keyword>
<keyword evidence="15 17" id="KW-0472">Membrane</keyword>
<feature type="domain" description="EF-hand" evidence="19">
    <location>
        <begin position="363"/>
        <end position="398"/>
    </location>
</feature>
<keyword evidence="14" id="KW-0406">Ion transport</keyword>
<accession>A0A6J5UAH9</accession>
<keyword evidence="8" id="KW-0479">Metal-binding</keyword>
<dbReference type="SMART" id="SM00054">
    <property type="entry name" value="EFh"/>
    <property type="match status" value="2"/>
</dbReference>
<dbReference type="PROSITE" id="PS00018">
    <property type="entry name" value="EF_HAND_1"/>
    <property type="match status" value="1"/>
</dbReference>
<dbReference type="InterPro" id="IPR018247">
    <property type="entry name" value="EF_Hand_1_Ca_BS"/>
</dbReference>
<evidence type="ECO:0000259" key="19">
    <source>
        <dbReference type="PROSITE" id="PS50222"/>
    </source>
</evidence>
<dbReference type="Gene3D" id="1.20.1420.30">
    <property type="entry name" value="NCX, central ion-binding region"/>
    <property type="match status" value="1"/>
</dbReference>
<comment type="subcellular location">
    <subcellularLocation>
        <location evidence="1">Cell membrane</location>
        <topology evidence="1">Multi-pass membrane protein</topology>
    </subcellularLocation>
</comment>
<keyword evidence="5" id="KW-1003">Cell membrane</keyword>
<keyword evidence="11 17" id="KW-1133">Transmembrane helix</keyword>
<keyword evidence="6" id="KW-0109">Calcium transport</keyword>
<protein>
    <recommendedName>
        <fullName evidence="19">EF-hand domain-containing protein</fullName>
    </recommendedName>
</protein>
<evidence type="ECO:0000256" key="8">
    <source>
        <dbReference type="ARBA" id="ARBA00022723"/>
    </source>
</evidence>
<evidence type="ECO:0000256" key="17">
    <source>
        <dbReference type="SAM" id="Phobius"/>
    </source>
</evidence>
<dbReference type="GO" id="GO:0015369">
    <property type="term" value="F:calcium:proton antiporter activity"/>
    <property type="evidence" value="ECO:0007669"/>
    <property type="project" value="TreeGrafter"/>
</dbReference>
<feature type="transmembrane region" description="Helical" evidence="17">
    <location>
        <begin position="581"/>
        <end position="609"/>
    </location>
</feature>
<dbReference type="CDD" id="cd00051">
    <property type="entry name" value="EFh"/>
    <property type="match status" value="1"/>
</dbReference>
<evidence type="ECO:0000256" key="1">
    <source>
        <dbReference type="ARBA" id="ARBA00004651"/>
    </source>
</evidence>
<evidence type="ECO:0000256" key="13">
    <source>
        <dbReference type="ARBA" id="ARBA00023053"/>
    </source>
</evidence>
<dbReference type="SUPFAM" id="SSF47473">
    <property type="entry name" value="EF-hand"/>
    <property type="match status" value="1"/>
</dbReference>
<dbReference type="InterPro" id="IPR002048">
    <property type="entry name" value="EF_hand_dom"/>
</dbReference>
<evidence type="ECO:0000256" key="10">
    <source>
        <dbReference type="ARBA" id="ARBA00022837"/>
    </source>
</evidence>
<dbReference type="Proteomes" id="UP000507222">
    <property type="component" value="Unassembled WGS sequence"/>
</dbReference>
<name>A0A6J5UAH9_PRUAR</name>
<evidence type="ECO:0000256" key="14">
    <source>
        <dbReference type="ARBA" id="ARBA00023065"/>
    </source>
</evidence>
<keyword evidence="7 17" id="KW-0812">Transmembrane</keyword>
<comment type="similarity">
    <text evidence="2">Belongs to the Ca(2+):cation antiporter (CaCA) (TC 2.A.19) family.</text>
</comment>
<evidence type="ECO:0000256" key="12">
    <source>
        <dbReference type="ARBA" id="ARBA00023016"/>
    </source>
</evidence>
<feature type="transmembrane region" description="Helical" evidence="17">
    <location>
        <begin position="483"/>
        <end position="508"/>
    </location>
</feature>
<dbReference type="PANTHER" id="PTHR31503:SF45">
    <property type="entry name" value="SODIUM_CALCIUM EXCHANGER NCL-LIKE"/>
    <property type="match status" value="1"/>
</dbReference>
<keyword evidence="9" id="KW-0677">Repeat</keyword>
<proteinExistence type="inferred from homology"/>
<keyword evidence="10" id="KW-0106">Calcium</keyword>
<evidence type="ECO:0000313" key="21">
    <source>
        <dbReference type="Proteomes" id="UP000507222"/>
    </source>
</evidence>
<feature type="transmembrane region" description="Helical" evidence="17">
    <location>
        <begin position="549"/>
        <end position="569"/>
    </location>
</feature>
<feature type="transmembrane region" description="Helical" evidence="17">
    <location>
        <begin position="520"/>
        <end position="543"/>
    </location>
</feature>
<evidence type="ECO:0000256" key="6">
    <source>
        <dbReference type="ARBA" id="ARBA00022568"/>
    </source>
</evidence>